<dbReference type="InterPro" id="IPR018247">
    <property type="entry name" value="EF_Hand_1_Ca_BS"/>
</dbReference>
<feature type="region of interest" description="Disordered" evidence="7">
    <location>
        <begin position="1657"/>
        <end position="1711"/>
    </location>
</feature>
<dbReference type="PROSITE" id="PS51421">
    <property type="entry name" value="RAS"/>
    <property type="match status" value="1"/>
</dbReference>
<name>A0A9D3RPB7_ANGAN</name>
<dbReference type="Proteomes" id="UP001044222">
    <property type="component" value="Chromosome 12"/>
</dbReference>
<feature type="compositionally biased region" description="Basic and acidic residues" evidence="7">
    <location>
        <begin position="1456"/>
        <end position="1467"/>
    </location>
</feature>
<dbReference type="PROSITE" id="PS00018">
    <property type="entry name" value="EF_HAND_1"/>
    <property type="match status" value="1"/>
</dbReference>
<feature type="region of interest" description="Disordered" evidence="7">
    <location>
        <begin position="1571"/>
        <end position="1640"/>
    </location>
</feature>
<evidence type="ECO:0000313" key="9">
    <source>
        <dbReference type="EMBL" id="KAG5837928.1"/>
    </source>
</evidence>
<keyword evidence="10" id="KW-1185">Reference proteome</keyword>
<feature type="compositionally biased region" description="Acidic residues" evidence="7">
    <location>
        <begin position="1279"/>
        <end position="1292"/>
    </location>
</feature>
<feature type="compositionally biased region" description="Polar residues" evidence="7">
    <location>
        <begin position="1469"/>
        <end position="1478"/>
    </location>
</feature>
<feature type="compositionally biased region" description="Polar residues" evidence="7">
    <location>
        <begin position="2001"/>
        <end position="2012"/>
    </location>
</feature>
<dbReference type="PANTHER" id="PTHR47977">
    <property type="entry name" value="RAS-RELATED PROTEIN RAB"/>
    <property type="match status" value="1"/>
</dbReference>
<feature type="compositionally biased region" description="Basic and acidic residues" evidence="7">
    <location>
        <begin position="1302"/>
        <end position="1319"/>
    </location>
</feature>
<sequence length="2267" mass="255510">MEQVGTYHTPDISDYSDQAEHSTFVNEELHTDTPLTFGRTEGVGQSEAESTKHENTFEDTVILDQLNQSEDSRLTEKDSALSVMLTDTQQRSPELEDHSQQSEEGETRNVEENSPGEDSKGDVLFTLAEESGNEKIKENKEKEEERNSENGQTVISDGQSPTLLEQNQDFTTAEQEQTVKLQDTQLPLVVENIPFSGEGEINVQEGEGHQGESIERGIQPDAKDRPADTMEYEDTTLAQETALPVPARRERRRKMGSTRKSSRRAEVQTDRGEEEDVVMGQEREEGEESSLVEEELGSEITATTGEIQTEKQDEKRIHLIADEEKEMEYQVGDRESSGISAHTPEPSEFSEQAEHSTFSVEKEREDKEESNEERKMEHVGTYHTPDISDYSDQAEHSTFVNEELHTDTPLTFGRTEGVGQSEAESTKHENMFEDTVILDQLNQSEDSRLTEKDSVLSVMLTDTQQRSPELEDHSQQSEEGETRNVEENSPGEDSKGDVLFTLAEESGNEKIKENKEKEEERNSENGQTVISDGQSHTLLEQNQDFTTAEQEQTVKLQDTQLPLVVENIPFSGEGEINVQEGEGHQGESAETGIQPDAKDRPADTMEYEDTTAPQETALPVPARRERRRKMGSTRKSSRRAEVQTERGEEEDVVMGQEREEGEESSLVEEELGSEITATSGEIQTEKQDDKRIHQNTDQDKENDESQVGDRKTSGISTYPTEVSDENMPVRCEGEINVQEGEGHQGESVERGIQPDAKDRSAETMEYEDTTLAQETALPVPARRERRRKMGSTRKTSRRAEVQADRGEEEDVVMGQEREEGEESSLVEEELGSEITATSGEIQTEKQDDKRIHQNTDQDKENDESQVGDRKTSGISTYSTEVSDENMPVRCEGEINVQEGEGHQGESVERGIQPDSKDRSADTMEYKDTTLPQETALPVPAKTERRRKLGSTRKSTRRAEVQTEKGEEEDVMRKENSSLLEDELGLETAAPSGELQVEQQKEKRIHLTTNQEKGMEYQVGDRESSGISAHTPEPSEVSQQAEHSTFSVEKEREDKDESKEEREMEKFGTYHTPDILDYSDQAEHSTFVKEELHTDTPLTFGRTESVGQSEAEGTKHENMFEGAVILYQQNQSEDSLLTAKDSDCKASQNFVSDNYSPAILEQIQDFTTAEQEQTVKLQDTQLPLVVENIPFSGEGEINVQEGEGHQGERIERGIQPDAKDRPADTLEYEDTTLPQETSLPVPARRERRRKMGSTRKSSRRAEVQADRGEEEDVVMGQEREEGEESSLVEEELGSEITATSREIQTEKQDDKMIHQNTDQDKENDENQVGDRKTSGISTYPTEVSDENMPVRCEGKISVQEEEGHQGQSDKRGAEAIDKSADIMMSQNTSLPQDTSLPVPNRRERRRKLGSTRKSSRRAEAQTETGEEEDVMGQEREEDKESSLLDKGLGSEIAAPSDEMHAEKPKEMNIHQATEHSTFSVEKERSNKEEREEREMEQVGMYHTPDISNYSAQVEHSFEKELASISNTQTNLGWGESVGFSVTESTKYENLIEDTKWRSHPDHTQQLCQPKNVVHHSADEHDSSAVPHRRRKMGSTRKGLLRSANQGEGEQLREQREKTEGEKGEMGEMLEGNDVNDTHKEEKGIDKDEALEREIMSSVQSPPFLEPPESSAVAGKQDKASPGVKKKLGSRRKGRSSVWKGDRDLGQANEMGVEEDSKASAVLQRIQEVFHHWDPEEKGFITWDHMQGLSGELGLSVEELRQVFDRLDKDRDGLVTPEDVTTGFREFMQLQQPRARPAAAVYQSDGSILPEEEDDGERKLFLSKLGDLRAYSLLQEHIQQHSVGVKELYEEMERQIRTEKERIKEESLEKSRSQLAKLEEELDQKNSQIQTLNAVQSQLEGRLHALQRQQQQSGVEKQELFRANQELEEQLERIRAQLQESLSNLHALRSAHAHKPTHPHLLSLTDRAGQTEDSSRPEVLNLDSNVQTEKRHISHEAVVLERSGSQLDHSSPQGRCTGAQDEARRRVISIEEDPMPDLLTGGQALPYQNQGEALWEKQRGQAWGERDSLSSVSHSPSALDLLYNVVLVGNSSVGKTCFMKRFQSGDFNPDLCATVGLDSCIQTMQVEGRKVILQLWDTAGQERYHSITKQILRKAEGLVLMYDITSSESFLALRSWLSSIQEGAPDDVIIVLLGNKNDSHRREVSFEEGERLAREYSVHFMECSAATGDNVVQAMNNLARMLKQQVEEKQESSITLHKGSPKKKSGCCG</sequence>
<feature type="compositionally biased region" description="Basic and acidic residues" evidence="7">
    <location>
        <begin position="1431"/>
        <end position="1442"/>
    </location>
</feature>
<dbReference type="SMART" id="SM00175">
    <property type="entry name" value="RAB"/>
    <property type="match status" value="1"/>
</dbReference>
<keyword evidence="6" id="KW-0175">Coiled coil</keyword>
<evidence type="ECO:0000259" key="8">
    <source>
        <dbReference type="PROSITE" id="PS50222"/>
    </source>
</evidence>
<feature type="compositionally biased region" description="Basic residues" evidence="7">
    <location>
        <begin position="249"/>
        <end position="262"/>
    </location>
</feature>
<feature type="compositionally biased region" description="Basic and acidic residues" evidence="7">
    <location>
        <begin position="914"/>
        <end position="927"/>
    </location>
</feature>
<dbReference type="Gene3D" id="1.10.238.10">
    <property type="entry name" value="EF-hand"/>
    <property type="match status" value="1"/>
</dbReference>
<dbReference type="SUPFAM" id="SSF47473">
    <property type="entry name" value="EF-hand"/>
    <property type="match status" value="1"/>
</dbReference>
<feature type="compositionally biased region" description="Basic and acidic residues" evidence="7">
    <location>
        <begin position="507"/>
        <end position="523"/>
    </location>
</feature>
<keyword evidence="2" id="KW-0547">Nucleotide-binding</keyword>
<feature type="compositionally biased region" description="Basic and acidic residues" evidence="7">
    <location>
        <begin position="468"/>
        <end position="496"/>
    </location>
</feature>
<feature type="region of interest" description="Disordered" evidence="7">
    <location>
        <begin position="1966"/>
        <end position="1986"/>
    </location>
</feature>
<feature type="compositionally biased region" description="Acidic residues" evidence="7">
    <location>
        <begin position="659"/>
        <end position="672"/>
    </location>
</feature>
<feature type="compositionally biased region" description="Basic residues" evidence="7">
    <location>
        <begin position="624"/>
        <end position="637"/>
    </location>
</feature>
<keyword evidence="1" id="KW-0479">Metal-binding</keyword>
<feature type="region of interest" description="Disordered" evidence="7">
    <location>
        <begin position="405"/>
        <end position="552"/>
    </location>
</feature>
<feature type="compositionally biased region" description="Basic and acidic residues" evidence="7">
    <location>
        <begin position="93"/>
        <end position="121"/>
    </location>
</feature>
<dbReference type="PROSITE" id="PS50222">
    <property type="entry name" value="EF_HAND_2"/>
    <property type="match status" value="1"/>
</dbReference>
<organism evidence="9 10">
    <name type="scientific">Anguilla anguilla</name>
    <name type="common">European freshwater eel</name>
    <name type="synonym">Muraena anguilla</name>
    <dbReference type="NCBI Taxonomy" id="7936"/>
    <lineage>
        <taxon>Eukaryota</taxon>
        <taxon>Metazoa</taxon>
        <taxon>Chordata</taxon>
        <taxon>Craniata</taxon>
        <taxon>Vertebrata</taxon>
        <taxon>Euteleostomi</taxon>
        <taxon>Actinopterygii</taxon>
        <taxon>Neopterygii</taxon>
        <taxon>Teleostei</taxon>
        <taxon>Anguilliformes</taxon>
        <taxon>Anguillidae</taxon>
        <taxon>Anguilla</taxon>
    </lineage>
</organism>
<feature type="compositionally biased region" description="Basic residues" evidence="7">
    <location>
        <begin position="783"/>
        <end position="796"/>
    </location>
</feature>
<feature type="compositionally biased region" description="Basic and acidic residues" evidence="7">
    <location>
        <begin position="740"/>
        <end position="749"/>
    </location>
</feature>
<feature type="compositionally biased region" description="Basic and acidic residues" evidence="7">
    <location>
        <begin position="956"/>
        <end position="975"/>
    </location>
</feature>
<evidence type="ECO:0000256" key="3">
    <source>
        <dbReference type="ARBA" id="ARBA00022837"/>
    </source>
</evidence>
<feature type="compositionally biased region" description="Polar residues" evidence="7">
    <location>
        <begin position="1383"/>
        <end position="1396"/>
    </location>
</feature>
<feature type="compositionally biased region" description="Basic and acidic residues" evidence="7">
    <location>
        <begin position="132"/>
        <end position="148"/>
    </location>
</feature>
<dbReference type="Pfam" id="PF00071">
    <property type="entry name" value="Ras"/>
    <property type="match status" value="1"/>
</dbReference>
<proteinExistence type="predicted"/>
<dbReference type="SMART" id="SM00173">
    <property type="entry name" value="RAS"/>
    <property type="match status" value="1"/>
</dbReference>
<feature type="coiled-coil region" evidence="6">
    <location>
        <begin position="1844"/>
        <end position="1949"/>
    </location>
</feature>
<feature type="compositionally biased region" description="Basic and acidic residues" evidence="7">
    <location>
        <begin position="206"/>
        <end position="215"/>
    </location>
</feature>
<gene>
    <name evidence="9" type="ORF">ANANG_G00218310</name>
</gene>
<dbReference type="InterPro" id="IPR011992">
    <property type="entry name" value="EF-hand-dom_pair"/>
</dbReference>
<feature type="compositionally biased region" description="Basic and acidic residues" evidence="7">
    <location>
        <begin position="899"/>
        <end position="908"/>
    </location>
</feature>
<feature type="compositionally biased region" description="Basic and acidic residues" evidence="7">
    <location>
        <begin position="445"/>
        <end position="454"/>
    </location>
</feature>
<dbReference type="InterPro" id="IPR027417">
    <property type="entry name" value="P-loop_NTPase"/>
</dbReference>
<feature type="compositionally biased region" description="Basic and acidic residues" evidence="7">
    <location>
        <begin position="1479"/>
        <end position="1490"/>
    </location>
</feature>
<feature type="compositionally biased region" description="Polar residues" evidence="7">
    <location>
        <begin position="1035"/>
        <end position="1046"/>
    </location>
</feature>
<feature type="domain" description="EF-hand" evidence="8">
    <location>
        <begin position="1753"/>
        <end position="1788"/>
    </location>
</feature>
<feature type="region of interest" description="Disordered" evidence="7">
    <location>
        <begin position="2247"/>
        <end position="2267"/>
    </location>
</feature>
<dbReference type="InterPro" id="IPR050227">
    <property type="entry name" value="Rab"/>
</dbReference>
<feature type="region of interest" description="Disordered" evidence="7">
    <location>
        <begin position="1091"/>
        <end position="1115"/>
    </location>
</feature>
<feature type="compositionally biased region" description="Basic and acidic residues" evidence="7">
    <location>
        <begin position="842"/>
        <end position="858"/>
    </location>
</feature>
<feature type="region of interest" description="Disordered" evidence="7">
    <location>
        <begin position="200"/>
        <end position="390"/>
    </location>
</feature>
<comment type="caution">
    <text evidence="9">The sequence shown here is derived from an EMBL/GenBank/DDBJ whole genome shotgun (WGS) entry which is preliminary data.</text>
</comment>
<dbReference type="InterPro" id="IPR002048">
    <property type="entry name" value="EF_hand_dom"/>
</dbReference>
<evidence type="ECO:0000256" key="6">
    <source>
        <dbReference type="SAM" id="Coils"/>
    </source>
</evidence>
<dbReference type="NCBIfam" id="TIGR00231">
    <property type="entry name" value="small_GTP"/>
    <property type="match status" value="1"/>
</dbReference>
<dbReference type="GO" id="GO:0003924">
    <property type="term" value="F:GTPase activity"/>
    <property type="evidence" value="ECO:0007669"/>
    <property type="project" value="InterPro"/>
</dbReference>
<feature type="compositionally biased region" description="Basic residues" evidence="7">
    <location>
        <begin position="943"/>
        <end position="955"/>
    </location>
</feature>
<feature type="compositionally biased region" description="Basic and acidic residues" evidence="7">
    <location>
        <begin position="360"/>
        <end position="380"/>
    </location>
</feature>
<feature type="region of interest" description="Disordered" evidence="7">
    <location>
        <begin position="2000"/>
        <end position="2020"/>
    </location>
</feature>
<dbReference type="EMBL" id="JAFIRN010000012">
    <property type="protein sequence ID" value="KAG5837928.1"/>
    <property type="molecule type" value="Genomic_DNA"/>
</dbReference>
<feature type="compositionally biased region" description="Basic and acidic residues" evidence="7">
    <location>
        <begin position="1360"/>
        <end position="1379"/>
    </location>
</feature>
<feature type="region of interest" description="Disordered" evidence="7">
    <location>
        <begin position="1192"/>
        <end position="1490"/>
    </location>
</feature>
<dbReference type="InterPro" id="IPR005225">
    <property type="entry name" value="Small_GTP-bd"/>
</dbReference>
<keyword evidence="3" id="KW-0106">Calcium</keyword>
<reference evidence="9" key="1">
    <citation type="submission" date="2021-01" db="EMBL/GenBank/DDBJ databases">
        <title>A chromosome-scale assembly of European eel, Anguilla anguilla.</title>
        <authorList>
            <person name="Henkel C."/>
            <person name="Jong-Raadsen S.A."/>
            <person name="Dufour S."/>
            <person name="Weltzien F.-A."/>
            <person name="Palstra A.P."/>
            <person name="Pelster B."/>
            <person name="Spaink H.P."/>
            <person name="Van Den Thillart G.E."/>
            <person name="Jansen H."/>
            <person name="Zahm M."/>
            <person name="Klopp C."/>
            <person name="Cedric C."/>
            <person name="Louis A."/>
            <person name="Berthelot C."/>
            <person name="Parey E."/>
            <person name="Roest Crollius H."/>
            <person name="Montfort J."/>
            <person name="Robinson-Rechavi M."/>
            <person name="Bucao C."/>
            <person name="Bouchez O."/>
            <person name="Gislard M."/>
            <person name="Lluch J."/>
            <person name="Milhes M."/>
            <person name="Lampietro C."/>
            <person name="Lopez Roques C."/>
            <person name="Donnadieu C."/>
            <person name="Braasch I."/>
            <person name="Desvignes T."/>
            <person name="Postlethwait J."/>
            <person name="Bobe J."/>
            <person name="Guiguen Y."/>
            <person name="Dirks R."/>
        </authorList>
    </citation>
    <scope>NUCLEOTIDE SEQUENCE</scope>
    <source>
        <strain evidence="9">Tag_6206</strain>
        <tissue evidence="9">Liver</tissue>
    </source>
</reference>
<feature type="region of interest" description="Disordered" evidence="7">
    <location>
        <begin position="1"/>
        <end position="183"/>
    </location>
</feature>
<feature type="compositionally biased region" description="Basic residues" evidence="7">
    <location>
        <begin position="1244"/>
        <end position="1257"/>
    </location>
</feature>
<feature type="compositionally biased region" description="Polar residues" evidence="7">
    <location>
        <begin position="152"/>
        <end position="183"/>
    </location>
</feature>
<dbReference type="CDD" id="cd00154">
    <property type="entry name" value="Rab"/>
    <property type="match status" value="1"/>
</dbReference>
<dbReference type="PROSITE" id="PS51420">
    <property type="entry name" value="RHO"/>
    <property type="match status" value="1"/>
</dbReference>
<feature type="compositionally biased region" description="Acidic residues" evidence="7">
    <location>
        <begin position="284"/>
        <end position="297"/>
    </location>
</feature>
<evidence type="ECO:0000256" key="2">
    <source>
        <dbReference type="ARBA" id="ARBA00022741"/>
    </source>
</evidence>
<dbReference type="PROSITE" id="PS51419">
    <property type="entry name" value="RAB"/>
    <property type="match status" value="1"/>
</dbReference>
<dbReference type="SUPFAM" id="SSF52540">
    <property type="entry name" value="P-loop containing nucleoside triphosphate hydrolases"/>
    <property type="match status" value="1"/>
</dbReference>
<feature type="compositionally biased region" description="Polar residues" evidence="7">
    <location>
        <begin position="527"/>
        <end position="552"/>
    </location>
</feature>
<feature type="region of interest" description="Disordered" evidence="7">
    <location>
        <begin position="571"/>
        <end position="1075"/>
    </location>
</feature>
<feature type="compositionally biased region" description="Basic and acidic residues" evidence="7">
    <location>
        <begin position="70"/>
        <end position="79"/>
    </location>
</feature>
<evidence type="ECO:0000256" key="4">
    <source>
        <dbReference type="ARBA" id="ARBA00023134"/>
    </source>
</evidence>
<keyword evidence="4" id="KW-0342">GTP-binding</keyword>
<feature type="compositionally biased region" description="Basic residues" evidence="7">
    <location>
        <begin position="2257"/>
        <end position="2267"/>
    </location>
</feature>
<protein>
    <recommendedName>
        <fullName evidence="8">EF-hand domain-containing protein</fullName>
    </recommendedName>
</protein>
<dbReference type="SMART" id="SM00176">
    <property type="entry name" value="RAN"/>
    <property type="match status" value="1"/>
</dbReference>
<feature type="compositionally biased region" description="Basic and acidic residues" evidence="7">
    <location>
        <begin position="1047"/>
        <end position="1067"/>
    </location>
</feature>
<dbReference type="GO" id="GO:0005525">
    <property type="term" value="F:GTP binding"/>
    <property type="evidence" value="ECO:0007669"/>
    <property type="project" value="UniProtKB-KW"/>
</dbReference>
<feature type="compositionally biased region" description="Basic and acidic residues" evidence="7">
    <location>
        <begin position="1201"/>
        <end position="1223"/>
    </location>
</feature>
<feature type="compositionally biased region" description="Basic residues" evidence="7">
    <location>
        <begin position="1401"/>
        <end position="1414"/>
    </location>
</feature>
<feature type="compositionally biased region" description="Basic and acidic residues" evidence="7">
    <location>
        <begin position="308"/>
        <end position="336"/>
    </location>
</feature>
<dbReference type="InterPro" id="IPR001806">
    <property type="entry name" value="Small_GTPase"/>
</dbReference>
<keyword evidence="5" id="KW-0449">Lipoprotein</keyword>
<evidence type="ECO:0000256" key="1">
    <source>
        <dbReference type="ARBA" id="ARBA00022723"/>
    </source>
</evidence>
<feature type="compositionally biased region" description="Basic and acidic residues" evidence="7">
    <location>
        <begin position="683"/>
        <end position="699"/>
    </location>
</feature>
<dbReference type="PRINTS" id="PR00449">
    <property type="entry name" value="RASTRNSFRMNG"/>
</dbReference>
<feature type="compositionally biased region" description="Acidic residues" evidence="7">
    <location>
        <begin position="818"/>
        <end position="831"/>
    </location>
</feature>
<feature type="compositionally biased region" description="Basic and acidic residues" evidence="7">
    <location>
        <begin position="1012"/>
        <end position="1023"/>
    </location>
</feature>
<accession>A0A9D3RPB7</accession>
<feature type="compositionally biased region" description="Basic and acidic residues" evidence="7">
    <location>
        <begin position="1608"/>
        <end position="1624"/>
    </location>
</feature>
<dbReference type="GO" id="GO:0005509">
    <property type="term" value="F:calcium ion binding"/>
    <property type="evidence" value="ECO:0007669"/>
    <property type="project" value="InterPro"/>
</dbReference>
<dbReference type="SMART" id="SM00174">
    <property type="entry name" value="RHO"/>
    <property type="match status" value="1"/>
</dbReference>
<evidence type="ECO:0000313" key="10">
    <source>
        <dbReference type="Proteomes" id="UP001044222"/>
    </source>
</evidence>
<evidence type="ECO:0000256" key="5">
    <source>
        <dbReference type="ARBA" id="ARBA00023288"/>
    </source>
</evidence>
<dbReference type="FunFam" id="3.40.50.300:FF:001129">
    <property type="entry name" value="ras-related protein Rab-44 isoform X2"/>
    <property type="match status" value="1"/>
</dbReference>
<feature type="compositionally biased region" description="Basic residues" evidence="7">
    <location>
        <begin position="1682"/>
        <end position="1693"/>
    </location>
</feature>
<evidence type="ECO:0000256" key="7">
    <source>
        <dbReference type="SAM" id="MobiDB-lite"/>
    </source>
</evidence>
<dbReference type="Gene3D" id="3.40.50.300">
    <property type="entry name" value="P-loop containing nucleotide triphosphate hydrolases"/>
    <property type="match status" value="1"/>
</dbReference>